<comment type="caution">
    <text evidence="2">The sequence shown here is derived from an EMBL/GenBank/DDBJ whole genome shotgun (WGS) entry which is preliminary data.</text>
</comment>
<dbReference type="AlphaFoldDB" id="A0A934KAG3"/>
<gene>
    <name evidence="2" type="ORF">JF888_01005</name>
</gene>
<dbReference type="Proteomes" id="UP000620075">
    <property type="component" value="Unassembled WGS sequence"/>
</dbReference>
<dbReference type="InterPro" id="IPR040841">
    <property type="entry name" value="Luciferase_dom"/>
</dbReference>
<dbReference type="RefSeq" id="WP_338176128.1">
    <property type="nucleotide sequence ID" value="NZ_JAEKNQ010000006.1"/>
</dbReference>
<evidence type="ECO:0000313" key="2">
    <source>
        <dbReference type="EMBL" id="MBJ7601769.1"/>
    </source>
</evidence>
<evidence type="ECO:0000259" key="1">
    <source>
        <dbReference type="Pfam" id="PF17648"/>
    </source>
</evidence>
<organism evidence="2 3">
    <name type="scientific">Candidatus Dormiibacter inghamiae</name>
    <dbReference type="NCBI Taxonomy" id="3127013"/>
    <lineage>
        <taxon>Bacteria</taxon>
        <taxon>Bacillati</taxon>
        <taxon>Candidatus Dormiibacterota</taxon>
        <taxon>Candidatus Dormibacteria</taxon>
        <taxon>Candidatus Dormibacterales</taxon>
        <taxon>Candidatus Dormibacteraceae</taxon>
        <taxon>Candidatus Dormiibacter</taxon>
    </lineage>
</organism>
<dbReference type="EMBL" id="JAEKNQ010000006">
    <property type="protein sequence ID" value="MBJ7601769.1"/>
    <property type="molecule type" value="Genomic_DNA"/>
</dbReference>
<dbReference type="Pfam" id="PF17648">
    <property type="entry name" value="Luciferase"/>
    <property type="match status" value="1"/>
</dbReference>
<protein>
    <submittedName>
        <fullName evidence="2">DUF5519 family protein</fullName>
    </submittedName>
</protein>
<proteinExistence type="predicted"/>
<name>A0A934KAG3_9BACT</name>
<evidence type="ECO:0000313" key="3">
    <source>
        <dbReference type="Proteomes" id="UP000620075"/>
    </source>
</evidence>
<reference evidence="2 3" key="1">
    <citation type="submission" date="2020-10" db="EMBL/GenBank/DDBJ databases">
        <title>Ca. Dormibacterota MAGs.</title>
        <authorList>
            <person name="Montgomery K."/>
        </authorList>
    </citation>
    <scope>NUCLEOTIDE SEQUENCE [LARGE SCALE GENOMIC DNA]</scope>
    <source>
        <strain evidence="2">SC8811_S16_3</strain>
    </source>
</reference>
<feature type="domain" description="Luciferase" evidence="1">
    <location>
        <begin position="34"/>
        <end position="95"/>
    </location>
</feature>
<sequence>MSGAGELIRQAVTSWPGIEAVPHRFGGTEYRYGRKELGHVHGDRLADLPLPRKLHDEVIAAGRATPHHVLPETGWVSCWMSRAQDAAGVIELFRLQYERYSNPKLRVPR</sequence>
<accession>A0A934KAG3</accession>